<organism evidence="1 2">
    <name type="scientific">Candidatus [Bacteroides] periocalifornicus</name>
    <dbReference type="NCBI Taxonomy" id="1702214"/>
    <lineage>
        <taxon>Bacteria</taxon>
        <taxon>Pseudomonadati</taxon>
        <taxon>Bacteroidota</taxon>
    </lineage>
</organism>
<evidence type="ECO:0000313" key="1">
    <source>
        <dbReference type="EMBL" id="KQM09248.1"/>
    </source>
</evidence>
<name>A0A0Q4B859_9BACT</name>
<evidence type="ECO:0000313" key="2">
    <source>
        <dbReference type="Proteomes" id="UP000054172"/>
    </source>
</evidence>
<reference evidence="1" key="1">
    <citation type="submission" date="2015-08" db="EMBL/GenBank/DDBJ databases">
        <title>Candidatus Bacteriodes Periocalifornicus.</title>
        <authorList>
            <person name="McLean J.S."/>
            <person name="Kelley S."/>
        </authorList>
    </citation>
    <scope>NUCLEOTIDE SEQUENCE [LARGE SCALE GENOMIC DNA]</scope>
    <source>
        <strain evidence="1">12B</strain>
    </source>
</reference>
<dbReference type="STRING" id="1702214.AL399_03030"/>
<dbReference type="EMBL" id="LIIK01000009">
    <property type="protein sequence ID" value="KQM09248.1"/>
    <property type="molecule type" value="Genomic_DNA"/>
</dbReference>
<gene>
    <name evidence="1" type="ORF">AL399_03030</name>
</gene>
<dbReference type="Proteomes" id="UP000054172">
    <property type="component" value="Unassembled WGS sequence"/>
</dbReference>
<accession>A0A0Q4B859</accession>
<dbReference type="AlphaFoldDB" id="A0A0Q4B859"/>
<protein>
    <submittedName>
        <fullName evidence="1">Uncharacterized protein</fullName>
    </submittedName>
</protein>
<comment type="caution">
    <text evidence="1">The sequence shown here is derived from an EMBL/GenBank/DDBJ whole genome shotgun (WGS) entry which is preliminary data.</text>
</comment>
<sequence>MGEVEIYAAPCVVLQGGHPLVQPHPEAAARFGRLDDHIYYCGGVWVEDRGYVGVFYTYYAARGELGQLFRLYGFSIAKELYLFICNSFYALIVAIDYELLDVELVEYIEAREGSLFHIRAGVVGCSARAKRHIALPHTSLANLGVDCRKVHCIDIALAGHNEPWTIA</sequence>
<proteinExistence type="predicted"/>
<dbReference type="PATRIC" id="fig|1702214.3.peg.976"/>
<keyword evidence="2" id="KW-1185">Reference proteome</keyword>